<feature type="region of interest" description="Disordered" evidence="1">
    <location>
        <begin position="82"/>
        <end position="101"/>
    </location>
</feature>
<feature type="compositionally biased region" description="Basic and acidic residues" evidence="1">
    <location>
        <begin position="244"/>
        <end position="268"/>
    </location>
</feature>
<name>A0A7S3EIG6_9RHOD</name>
<evidence type="ECO:0000313" key="2">
    <source>
        <dbReference type="EMBL" id="CAE0053696.1"/>
    </source>
</evidence>
<feature type="region of interest" description="Disordered" evidence="1">
    <location>
        <begin position="225"/>
        <end position="268"/>
    </location>
</feature>
<proteinExistence type="predicted"/>
<evidence type="ECO:0000256" key="1">
    <source>
        <dbReference type="SAM" id="MobiDB-lite"/>
    </source>
</evidence>
<accession>A0A7S3EIG6</accession>
<organism evidence="2">
    <name type="scientific">Rhodosorus marinus</name>
    <dbReference type="NCBI Taxonomy" id="101924"/>
    <lineage>
        <taxon>Eukaryota</taxon>
        <taxon>Rhodophyta</taxon>
        <taxon>Stylonematophyceae</taxon>
        <taxon>Stylonematales</taxon>
        <taxon>Stylonemataceae</taxon>
        <taxon>Rhodosorus</taxon>
    </lineage>
</organism>
<feature type="region of interest" description="Disordered" evidence="1">
    <location>
        <begin position="54"/>
        <end position="73"/>
    </location>
</feature>
<protein>
    <submittedName>
        <fullName evidence="2">Uncharacterized protein</fullName>
    </submittedName>
</protein>
<dbReference type="AlphaFoldDB" id="A0A7S3EIG6"/>
<dbReference type="EMBL" id="HBHW01028060">
    <property type="protein sequence ID" value="CAE0053696.1"/>
    <property type="molecule type" value="Transcribed_RNA"/>
</dbReference>
<feature type="region of interest" description="Disordered" evidence="1">
    <location>
        <begin position="175"/>
        <end position="197"/>
    </location>
</feature>
<gene>
    <name evidence="2" type="ORF">RMAR00112_LOCUS21724</name>
</gene>
<sequence>MNNDENNDDDMSQNFVELLDNLVDEYERTRKGREEELDNSEIYSRTEDLVGAVERSKSDQNATPLHSSLALGPGVLGKFKSSVPVATSRDSEPTQPEGDLRTKELEKVLQRKDGEISILRERQKQLEDEKATALQRSFEDSESARVKTLKEQVEQLKKQISQQEVKLELSEQEAREAQRQARESHTRQLEAAEREKDRDVVMARSGVALNPAQHFQVLPNVLGGESLLTSSTGPRKPKIRRTSTTKENRERQPQNEKGKLERASQNKTKDFAVQTKETAALGGPRANEDLAEIYVDERRLETSSVLATRKLELSMAYKLSIGSALSEPLLFGDAFLAESFEPLRASLETQQDSKPFRSVLESMVQFNSACREKILGRGLPVDLATGSDQNGAFYEAKLAAIAGSTDLELLDVFEGRNDHESRGLLLLVATRMVEHSSVSDKLVERLVRIAGKHLSTDLSHSLREKTLYVLLRIGVFHPDGVGQILKSPLNVVARCVLLLDQTMEQLCSDGVENLPASTSSGRLLMSAVNVDKLVIERVLSLIVLLLQAAQSAEQRSVSACLGLTRDSLLRSVHTLKRLRHRFSPTALGDAETLQKLLHNCGT</sequence>
<reference evidence="2" key="1">
    <citation type="submission" date="2021-01" db="EMBL/GenBank/DDBJ databases">
        <authorList>
            <person name="Corre E."/>
            <person name="Pelletier E."/>
            <person name="Niang G."/>
            <person name="Scheremetjew M."/>
            <person name="Finn R."/>
            <person name="Kale V."/>
            <person name="Holt S."/>
            <person name="Cochrane G."/>
            <person name="Meng A."/>
            <person name="Brown T."/>
            <person name="Cohen L."/>
        </authorList>
    </citation>
    <scope>NUCLEOTIDE SEQUENCE</scope>
    <source>
        <strain evidence="2">CCMP 769</strain>
    </source>
</reference>